<organism evidence="1 2">
    <name type="scientific">Pedobacter africanus</name>
    <dbReference type="NCBI Taxonomy" id="151894"/>
    <lineage>
        <taxon>Bacteria</taxon>
        <taxon>Pseudomonadati</taxon>
        <taxon>Bacteroidota</taxon>
        <taxon>Sphingobacteriia</taxon>
        <taxon>Sphingobacteriales</taxon>
        <taxon>Sphingobacteriaceae</taxon>
        <taxon>Pedobacter</taxon>
    </lineage>
</organism>
<dbReference type="Proteomes" id="UP001246858">
    <property type="component" value="Unassembled WGS sequence"/>
</dbReference>
<gene>
    <name evidence="1" type="ORF">J2X78_002763</name>
</gene>
<sequence>MEYGVADLQQPQFLRKQKKRKYTAKKTQRKLA</sequence>
<proteinExistence type="predicted"/>
<name>A0ACC6KXV7_9SPHI</name>
<evidence type="ECO:0000313" key="2">
    <source>
        <dbReference type="Proteomes" id="UP001246858"/>
    </source>
</evidence>
<accession>A0ACC6KXV7</accession>
<keyword evidence="2" id="KW-1185">Reference proteome</keyword>
<reference evidence="1" key="1">
    <citation type="submission" date="2023-07" db="EMBL/GenBank/DDBJ databases">
        <title>Sorghum-associated microbial communities from plants grown in Nebraska, USA.</title>
        <authorList>
            <person name="Schachtman D."/>
        </authorList>
    </citation>
    <scope>NUCLEOTIDE SEQUENCE</scope>
    <source>
        <strain evidence="1">2697</strain>
    </source>
</reference>
<dbReference type="EMBL" id="JAVDTF010000002">
    <property type="protein sequence ID" value="MDR6784198.1"/>
    <property type="molecule type" value="Genomic_DNA"/>
</dbReference>
<evidence type="ECO:0000313" key="1">
    <source>
        <dbReference type="EMBL" id="MDR6784198.1"/>
    </source>
</evidence>
<protein>
    <submittedName>
        <fullName evidence="1">Uncharacterized protein</fullName>
    </submittedName>
</protein>
<comment type="caution">
    <text evidence="1">The sequence shown here is derived from an EMBL/GenBank/DDBJ whole genome shotgun (WGS) entry which is preliminary data.</text>
</comment>